<comment type="pathway">
    <text evidence="5">Polyol metabolism; glycerol fermentation; glycerone phosphate from glycerol (oxidative route): step 1/2.</text>
</comment>
<gene>
    <name evidence="13" type="ORF">M3M40_06880</name>
</gene>
<dbReference type="RefSeq" id="WP_252766706.1">
    <property type="nucleotide sequence ID" value="NZ_CP097119.1"/>
</dbReference>
<dbReference type="EMBL" id="CP097119">
    <property type="protein sequence ID" value="USS89189.1"/>
    <property type="molecule type" value="Genomic_DNA"/>
</dbReference>
<keyword evidence="9" id="KW-0862">Zinc</keyword>
<name>A0A9Q8ZT71_9LACO</name>
<dbReference type="GO" id="GO:0008888">
    <property type="term" value="F:glycerol dehydrogenase (NAD+) activity"/>
    <property type="evidence" value="ECO:0007669"/>
    <property type="project" value="UniProtKB-EC"/>
</dbReference>
<feature type="binding site" evidence="11">
    <location>
        <begin position="116"/>
        <end position="119"/>
    </location>
    <ligand>
        <name>NAD(+)</name>
        <dbReference type="ChEBI" id="CHEBI:57540"/>
    </ligand>
</feature>
<feature type="domain" description="Alcohol dehydrogenase iron-type/glycerol dehydrogenase GldA" evidence="12">
    <location>
        <begin position="8"/>
        <end position="154"/>
    </location>
</feature>
<keyword evidence="3" id="KW-0560">Oxidoreductase</keyword>
<dbReference type="PIRSF" id="PIRSF000112">
    <property type="entry name" value="Glycerol_dehydrogenase"/>
    <property type="match status" value="1"/>
</dbReference>
<protein>
    <recommendedName>
        <fullName evidence="7">Glycerol dehydrogenase</fullName>
        <ecNumber evidence="6">1.1.1.6</ecNumber>
    </recommendedName>
</protein>
<comment type="cofactor">
    <cofactor evidence="9">
        <name>Zn(2+)</name>
        <dbReference type="ChEBI" id="CHEBI:29105"/>
    </cofactor>
    <text evidence="9">Binds 1 zinc ion per subunit.</text>
</comment>
<dbReference type="AlphaFoldDB" id="A0A9Q8ZT71"/>
<feature type="binding site" evidence="10">
    <location>
        <position position="121"/>
    </location>
    <ligand>
        <name>glycerol</name>
        <dbReference type="ChEBI" id="CHEBI:17754"/>
    </ligand>
</feature>
<dbReference type="Gene3D" id="3.40.50.1970">
    <property type="match status" value="1"/>
</dbReference>
<feature type="binding site" evidence="9">
    <location>
        <position position="171"/>
    </location>
    <ligand>
        <name>glycerol</name>
        <dbReference type="ChEBI" id="CHEBI:17754"/>
    </ligand>
</feature>
<accession>A0A9Q8ZT71</accession>
<dbReference type="PANTHER" id="PTHR43616:SF5">
    <property type="entry name" value="GLYCEROL DEHYDROGENASE 1"/>
    <property type="match status" value="1"/>
</dbReference>
<keyword evidence="2 9" id="KW-0479">Metal-binding</keyword>
<dbReference type="GO" id="GO:0046872">
    <property type="term" value="F:metal ion binding"/>
    <property type="evidence" value="ECO:0007669"/>
    <property type="project" value="UniProtKB-KW"/>
</dbReference>
<comment type="similarity">
    <text evidence="1">Belongs to the iron-containing alcohol dehydrogenase family.</text>
</comment>
<dbReference type="SUPFAM" id="SSF56796">
    <property type="entry name" value="Dehydroquinate synthase-like"/>
    <property type="match status" value="1"/>
</dbReference>
<keyword evidence="4 11" id="KW-0520">NAD</keyword>
<keyword evidence="14" id="KW-1185">Reference proteome</keyword>
<sequence>MVAIFASPSRYIQGKDVFLNAHAYLDKLGKHVLLISSDNIMTIVGNQFRDDLEQHGFQVTCPGFHGEASDEEIERLVKAGQQADYDLIVGLGGGKTVDTAKNVANQMNVKVACLPTTASTDAPCSALSVIYNEDGTFKNYSFYDQNPDLVLVDTNVIAHAPVRTLISGLGDAMATNVEAQDVAKAHANSMVRGSQTSAALAIAEKCMDNLFAYSAAAIAAAKAQSVTPALETITETNTLLSGLGFESAGLAAAHAIYDAFTVLPGESQTMLHGEKVAYGTLCELVLDNAPYEKLDQFIDYFQAVGLPTTLKDLHMDNFTESDFLEVGKQATIPSETIHNMPMDVSAEDVVAAILTVNHYVLAKDKH</sequence>
<dbReference type="EC" id="1.1.1.6" evidence="6"/>
<feature type="binding site" evidence="9">
    <location>
        <position position="254"/>
    </location>
    <ligand>
        <name>glycerol</name>
        <dbReference type="ChEBI" id="CHEBI:17754"/>
    </ligand>
</feature>
<dbReference type="InterPro" id="IPR016205">
    <property type="entry name" value="Glycerol_DH"/>
</dbReference>
<dbReference type="PROSITE" id="PS00913">
    <property type="entry name" value="ADH_IRON_1"/>
    <property type="match status" value="1"/>
</dbReference>
<feature type="binding site" evidence="11">
    <location>
        <position position="131"/>
    </location>
    <ligand>
        <name>NAD(+)</name>
        <dbReference type="ChEBI" id="CHEBI:57540"/>
    </ligand>
</feature>
<evidence type="ECO:0000313" key="13">
    <source>
        <dbReference type="EMBL" id="USS89189.1"/>
    </source>
</evidence>
<dbReference type="Proteomes" id="UP001055911">
    <property type="component" value="Chromosome"/>
</dbReference>
<evidence type="ECO:0000256" key="5">
    <source>
        <dbReference type="ARBA" id="ARBA00037918"/>
    </source>
</evidence>
<evidence type="ECO:0000256" key="6">
    <source>
        <dbReference type="ARBA" id="ARBA00039147"/>
    </source>
</evidence>
<proteinExistence type="inferred from homology"/>
<dbReference type="PANTHER" id="PTHR43616">
    <property type="entry name" value="GLYCEROL DEHYDROGENASE"/>
    <property type="match status" value="1"/>
</dbReference>
<dbReference type="GO" id="GO:0005829">
    <property type="term" value="C:cytosol"/>
    <property type="evidence" value="ECO:0007669"/>
    <property type="project" value="TreeGrafter"/>
</dbReference>
<evidence type="ECO:0000256" key="10">
    <source>
        <dbReference type="PIRSR" id="PIRSR000112-2"/>
    </source>
</evidence>
<evidence type="ECO:0000256" key="9">
    <source>
        <dbReference type="PIRSR" id="PIRSR000112-1"/>
    </source>
</evidence>
<evidence type="ECO:0000256" key="8">
    <source>
        <dbReference type="ARBA" id="ARBA00049006"/>
    </source>
</evidence>
<feature type="binding site" evidence="11">
    <location>
        <position position="127"/>
    </location>
    <ligand>
        <name>NAD(+)</name>
        <dbReference type="ChEBI" id="CHEBI:57540"/>
    </ligand>
</feature>
<dbReference type="CDD" id="cd08170">
    <property type="entry name" value="GlyDH"/>
    <property type="match status" value="1"/>
</dbReference>
<evidence type="ECO:0000259" key="12">
    <source>
        <dbReference type="Pfam" id="PF00465"/>
    </source>
</evidence>
<comment type="catalytic activity">
    <reaction evidence="8">
        <text>glycerol + NAD(+) = dihydroxyacetone + NADH + H(+)</text>
        <dbReference type="Rhea" id="RHEA:13769"/>
        <dbReference type="ChEBI" id="CHEBI:15378"/>
        <dbReference type="ChEBI" id="CHEBI:16016"/>
        <dbReference type="ChEBI" id="CHEBI:17754"/>
        <dbReference type="ChEBI" id="CHEBI:57540"/>
        <dbReference type="ChEBI" id="CHEBI:57945"/>
        <dbReference type="EC" id="1.1.1.6"/>
    </reaction>
</comment>
<dbReference type="NCBIfam" id="NF006941">
    <property type="entry name" value="PRK09423.1"/>
    <property type="match status" value="1"/>
</dbReference>
<dbReference type="Pfam" id="PF00465">
    <property type="entry name" value="Fe-ADH"/>
    <property type="match status" value="1"/>
</dbReference>
<evidence type="ECO:0000256" key="7">
    <source>
        <dbReference type="ARBA" id="ARBA00040132"/>
    </source>
</evidence>
<dbReference type="Gene3D" id="1.20.1090.10">
    <property type="entry name" value="Dehydroquinate synthase-like - alpha domain"/>
    <property type="match status" value="1"/>
</dbReference>
<evidence type="ECO:0000256" key="11">
    <source>
        <dbReference type="PIRSR" id="PIRSR000112-3"/>
    </source>
</evidence>
<evidence type="ECO:0000256" key="3">
    <source>
        <dbReference type="ARBA" id="ARBA00023002"/>
    </source>
</evidence>
<evidence type="ECO:0000256" key="1">
    <source>
        <dbReference type="ARBA" id="ARBA00007358"/>
    </source>
</evidence>
<evidence type="ECO:0000313" key="14">
    <source>
        <dbReference type="Proteomes" id="UP001055911"/>
    </source>
</evidence>
<organism evidence="13 14">
    <name type="scientific">Fructilactobacillus cliffordii</name>
    <dbReference type="NCBI Taxonomy" id="2940299"/>
    <lineage>
        <taxon>Bacteria</taxon>
        <taxon>Bacillati</taxon>
        <taxon>Bacillota</taxon>
        <taxon>Bacilli</taxon>
        <taxon>Lactobacillales</taxon>
        <taxon>Lactobacillaceae</taxon>
        <taxon>Fructilactobacillus</taxon>
    </lineage>
</organism>
<evidence type="ECO:0000256" key="2">
    <source>
        <dbReference type="ARBA" id="ARBA00022723"/>
    </source>
</evidence>
<dbReference type="InterPro" id="IPR001670">
    <property type="entry name" value="ADH_Fe/GldA"/>
</dbReference>
<dbReference type="InterPro" id="IPR018211">
    <property type="entry name" value="ADH_Fe_CS"/>
</dbReference>
<feature type="binding site" evidence="11">
    <location>
        <begin position="94"/>
        <end position="98"/>
    </location>
    <ligand>
        <name>NAD(+)</name>
        <dbReference type="ChEBI" id="CHEBI:57540"/>
    </ligand>
</feature>
<reference evidence="13" key="1">
    <citation type="submission" date="2022-05" db="EMBL/GenBank/DDBJ databases">
        <authorList>
            <person name="Oliphant S.A."/>
            <person name="Watson-Haigh N.S."/>
            <person name="Sumby K.M."/>
            <person name="Gardner J.M."/>
            <person name="Jiranek V."/>
        </authorList>
    </citation>
    <scope>NUCLEOTIDE SEQUENCE</scope>
    <source>
        <strain evidence="13">KI4_B1</strain>
    </source>
</reference>
<feature type="binding site" evidence="9">
    <location>
        <position position="272"/>
    </location>
    <ligand>
        <name>glycerol</name>
        <dbReference type="ChEBI" id="CHEBI:17754"/>
    </ligand>
</feature>
<evidence type="ECO:0000256" key="4">
    <source>
        <dbReference type="ARBA" id="ARBA00023027"/>
    </source>
</evidence>
<feature type="binding site" evidence="11">
    <location>
        <position position="125"/>
    </location>
    <ligand>
        <name>NAD(+)</name>
        <dbReference type="ChEBI" id="CHEBI:57540"/>
    </ligand>
</feature>